<feature type="compositionally biased region" description="Basic and acidic residues" evidence="3">
    <location>
        <begin position="282"/>
        <end position="295"/>
    </location>
</feature>
<dbReference type="PROSITE" id="PS51165">
    <property type="entry name" value="THUMP"/>
    <property type="match status" value="1"/>
</dbReference>
<dbReference type="Gene3D" id="3.30.2300.10">
    <property type="entry name" value="THUMP superfamily"/>
    <property type="match status" value="1"/>
</dbReference>
<dbReference type="VEuPathDB" id="FungiDB:SPPG_08110"/>
<dbReference type="CDD" id="cd11717">
    <property type="entry name" value="THUMP_THUMPD1_like"/>
    <property type="match status" value="1"/>
</dbReference>
<dbReference type="FunCoup" id="A0A0L0H5N0">
    <property type="interactions" value="598"/>
</dbReference>
<name>A0A0L0H5N0_SPIPD</name>
<dbReference type="STRING" id="645134.A0A0L0H5N0"/>
<evidence type="ECO:0000313" key="6">
    <source>
        <dbReference type="Proteomes" id="UP000053201"/>
    </source>
</evidence>
<sequence length="332" mass="38040">MAKMGNNGGNRKNKSRQIKKSLFAQSGQKGGFNSMQVEPGMQGIMAFCSMNKEKQAVAELRNILGEFAEQLYGREHTSDESTINDSIADEESQDVADMLDQELKQLKSEREGKEEQFRWRKTNIDCMVFLQTHHPIDPSDFVYRVLTDLQNKKIKRTRYTIRVHPVQETCRAYMDDIKQLAQRLLSPYFHKEGLSPVRWACEPRIRWNDKIKKDELIIEIANVVGQNHVVNLKQPELTVVIDIFKNICAMAVVRDYPGLKKYNLEKIFEAEQETIKAQQGDDAPKSQEHDGKSVDDPVQEIDNSDKAGKRKVDAVDAKRETESSAPIKKTKV</sequence>
<dbReference type="FunFam" id="3.30.2300.10:FF:000001">
    <property type="entry name" value="THUMP domain-containing protein 1"/>
    <property type="match status" value="1"/>
</dbReference>
<dbReference type="GeneID" id="27691287"/>
<feature type="coiled-coil region" evidence="2">
    <location>
        <begin position="89"/>
        <end position="116"/>
    </location>
</feature>
<dbReference type="InterPro" id="IPR040183">
    <property type="entry name" value="THUMPD1-like"/>
</dbReference>
<feature type="domain" description="THUMP" evidence="4">
    <location>
        <begin position="148"/>
        <end position="254"/>
    </location>
</feature>
<dbReference type="EMBL" id="KQ257468">
    <property type="protein sequence ID" value="KNC96522.1"/>
    <property type="molecule type" value="Genomic_DNA"/>
</dbReference>
<organism evidence="5 6">
    <name type="scientific">Spizellomyces punctatus (strain DAOM BR117)</name>
    <dbReference type="NCBI Taxonomy" id="645134"/>
    <lineage>
        <taxon>Eukaryota</taxon>
        <taxon>Fungi</taxon>
        <taxon>Fungi incertae sedis</taxon>
        <taxon>Chytridiomycota</taxon>
        <taxon>Chytridiomycota incertae sedis</taxon>
        <taxon>Chytridiomycetes</taxon>
        <taxon>Spizellomycetales</taxon>
        <taxon>Spizellomycetaceae</taxon>
        <taxon>Spizellomyces</taxon>
    </lineage>
</organism>
<dbReference type="OrthoDB" id="367221at2759"/>
<keyword evidence="2" id="KW-0175">Coiled coil</keyword>
<dbReference type="Pfam" id="PF02926">
    <property type="entry name" value="THUMP"/>
    <property type="match status" value="1"/>
</dbReference>
<keyword evidence="1" id="KW-0694">RNA-binding</keyword>
<evidence type="ECO:0000256" key="1">
    <source>
        <dbReference type="PROSITE-ProRule" id="PRU00529"/>
    </source>
</evidence>
<feature type="region of interest" description="Disordered" evidence="3">
    <location>
        <begin position="275"/>
        <end position="332"/>
    </location>
</feature>
<dbReference type="eggNOG" id="KOG3943">
    <property type="taxonomic scope" value="Eukaryota"/>
</dbReference>
<proteinExistence type="predicted"/>
<dbReference type="AlphaFoldDB" id="A0A0L0H5N0"/>
<dbReference type="GO" id="GO:0003723">
    <property type="term" value="F:RNA binding"/>
    <property type="evidence" value="ECO:0007669"/>
    <property type="project" value="UniProtKB-UniRule"/>
</dbReference>
<keyword evidence="6" id="KW-1185">Reference proteome</keyword>
<dbReference type="Proteomes" id="UP000053201">
    <property type="component" value="Unassembled WGS sequence"/>
</dbReference>
<evidence type="ECO:0000256" key="2">
    <source>
        <dbReference type="SAM" id="Coils"/>
    </source>
</evidence>
<dbReference type="SUPFAM" id="SSF143437">
    <property type="entry name" value="THUMP domain-like"/>
    <property type="match status" value="1"/>
</dbReference>
<dbReference type="RefSeq" id="XP_016604562.1">
    <property type="nucleotide sequence ID" value="XM_016756265.1"/>
</dbReference>
<reference evidence="5 6" key="1">
    <citation type="submission" date="2009-08" db="EMBL/GenBank/DDBJ databases">
        <title>The Genome Sequence of Spizellomyces punctatus strain DAOM BR117.</title>
        <authorList>
            <consortium name="The Broad Institute Genome Sequencing Platform"/>
            <person name="Russ C."/>
            <person name="Cuomo C."/>
            <person name="Shea T."/>
            <person name="Young S.K."/>
            <person name="Zeng Q."/>
            <person name="Koehrsen M."/>
            <person name="Haas B."/>
            <person name="Borodovsky M."/>
            <person name="Guigo R."/>
            <person name="Alvarado L."/>
            <person name="Berlin A."/>
            <person name="Bochicchio J."/>
            <person name="Borenstein D."/>
            <person name="Chapman S."/>
            <person name="Chen Z."/>
            <person name="Engels R."/>
            <person name="Freedman E."/>
            <person name="Gellesch M."/>
            <person name="Goldberg J."/>
            <person name="Griggs A."/>
            <person name="Gujja S."/>
            <person name="Heiman D."/>
            <person name="Hepburn T."/>
            <person name="Howarth C."/>
            <person name="Jen D."/>
            <person name="Larson L."/>
            <person name="Lewis B."/>
            <person name="Mehta T."/>
            <person name="Park D."/>
            <person name="Pearson M."/>
            <person name="Roberts A."/>
            <person name="Saif S."/>
            <person name="Shenoy N."/>
            <person name="Sisk P."/>
            <person name="Stolte C."/>
            <person name="Sykes S."/>
            <person name="Thomson T."/>
            <person name="Walk T."/>
            <person name="White J."/>
            <person name="Yandava C."/>
            <person name="Burger G."/>
            <person name="Gray M.W."/>
            <person name="Holland P.W.H."/>
            <person name="King N."/>
            <person name="Lang F.B.F."/>
            <person name="Roger A.J."/>
            <person name="Ruiz-Trillo I."/>
            <person name="Lander E."/>
            <person name="Nusbaum C."/>
        </authorList>
    </citation>
    <scope>NUCLEOTIDE SEQUENCE [LARGE SCALE GENOMIC DNA]</scope>
    <source>
        <strain evidence="5 6">DAOM BR117</strain>
    </source>
</reference>
<dbReference type="PANTHER" id="PTHR13452">
    <property type="entry name" value="THUMP DOMAIN CONTAINING PROTEIN 1-RELATED"/>
    <property type="match status" value="1"/>
</dbReference>
<dbReference type="PANTHER" id="PTHR13452:SF10">
    <property type="entry name" value="THUMP DOMAIN-CONTAINING PROTEIN 1"/>
    <property type="match status" value="1"/>
</dbReference>
<dbReference type="OMA" id="MNEKACV"/>
<dbReference type="InterPro" id="IPR004114">
    <property type="entry name" value="THUMP_dom"/>
</dbReference>
<dbReference type="GO" id="GO:0006400">
    <property type="term" value="P:tRNA modification"/>
    <property type="evidence" value="ECO:0007669"/>
    <property type="project" value="InterPro"/>
</dbReference>
<evidence type="ECO:0000259" key="4">
    <source>
        <dbReference type="PROSITE" id="PS51165"/>
    </source>
</evidence>
<accession>A0A0L0H5N0</accession>
<protein>
    <recommendedName>
        <fullName evidence="4">THUMP domain-containing protein</fullName>
    </recommendedName>
</protein>
<evidence type="ECO:0000313" key="5">
    <source>
        <dbReference type="EMBL" id="KNC96522.1"/>
    </source>
</evidence>
<dbReference type="InParanoid" id="A0A0L0H5N0"/>
<gene>
    <name evidence="5" type="ORF">SPPG_08110</name>
</gene>
<feature type="compositionally biased region" description="Basic and acidic residues" evidence="3">
    <location>
        <begin position="303"/>
        <end position="322"/>
    </location>
</feature>
<evidence type="ECO:0000256" key="3">
    <source>
        <dbReference type="SAM" id="MobiDB-lite"/>
    </source>
</evidence>